<keyword evidence="9 13" id="KW-1133">Transmembrane helix</keyword>
<evidence type="ECO:0000256" key="1">
    <source>
        <dbReference type="ARBA" id="ARBA00004651"/>
    </source>
</evidence>
<dbReference type="SUPFAM" id="SSF81464">
    <property type="entry name" value="Cytochrome c oxidase subunit II-like, transmembrane region"/>
    <property type="match status" value="1"/>
</dbReference>
<dbReference type="SUPFAM" id="SSF49503">
    <property type="entry name" value="Cupredoxins"/>
    <property type="match status" value="1"/>
</dbReference>
<dbReference type="InterPro" id="IPR008972">
    <property type="entry name" value="Cupredoxin"/>
</dbReference>
<comment type="caution">
    <text evidence="16">The sequence shown here is derived from an EMBL/GenBank/DDBJ whole genome shotgun (WGS) entry which is preliminary data.</text>
</comment>
<feature type="compositionally biased region" description="Polar residues" evidence="12">
    <location>
        <begin position="314"/>
        <end position="329"/>
    </location>
</feature>
<sequence>MSVTGRTRYFFRQGNRYVLLVLLVLLSGCGADMPGFMNPQGQVAEAQRYHFWIVIALVMLVVIPVIIQTPLILWRYRYRGHAVYRPKWYMSRWLDITMWAVPILIVAILSVYVWRQTQELDPYRPIAGDQPPLEIQIVGYDWKWLFIYPDQGIATLGQLVIPVDRPISFSLTSASVLQSFFIPALGSQIDVMNRMVTRLHLKADHPGRFEGKNMQYNGEGFHRQRFITRAVDDDTFAEFVQRTREQGRPLDQDTYEIIAQKGDNRDVARALGLDTRDSDAVIRLSSVPNGLFHTIMDGSPIDWSALDVSPPQLGTTRTSVIQNPSNDDTSSSSEAASSSHQHRKAQP</sequence>
<evidence type="ECO:0000256" key="6">
    <source>
        <dbReference type="ARBA" id="ARBA00022692"/>
    </source>
</evidence>
<dbReference type="PROSITE" id="PS50999">
    <property type="entry name" value="COX2_TM"/>
    <property type="match status" value="1"/>
</dbReference>
<dbReference type="Gene3D" id="1.10.287.90">
    <property type="match status" value="1"/>
</dbReference>
<keyword evidence="6 13" id="KW-0812">Transmembrane</keyword>
<organism evidence="16 17">
    <name type="scientific">Kushneria pakistanensis</name>
    <dbReference type="NCBI Taxonomy" id="1508770"/>
    <lineage>
        <taxon>Bacteria</taxon>
        <taxon>Pseudomonadati</taxon>
        <taxon>Pseudomonadota</taxon>
        <taxon>Gammaproteobacteria</taxon>
        <taxon>Oceanospirillales</taxon>
        <taxon>Halomonadaceae</taxon>
        <taxon>Kushneria</taxon>
    </lineage>
</organism>
<dbReference type="InterPro" id="IPR045187">
    <property type="entry name" value="CcO_II"/>
</dbReference>
<evidence type="ECO:0000256" key="9">
    <source>
        <dbReference type="ARBA" id="ARBA00022989"/>
    </source>
</evidence>
<evidence type="ECO:0000256" key="7">
    <source>
        <dbReference type="ARBA" id="ARBA00022729"/>
    </source>
</evidence>
<evidence type="ECO:0000259" key="14">
    <source>
        <dbReference type="PROSITE" id="PS50857"/>
    </source>
</evidence>
<dbReference type="InterPro" id="IPR036257">
    <property type="entry name" value="Cyt_c_oxidase_su2_TM_sf"/>
</dbReference>
<evidence type="ECO:0000313" key="17">
    <source>
        <dbReference type="Proteomes" id="UP000604243"/>
    </source>
</evidence>
<keyword evidence="8" id="KW-0249">Electron transport</keyword>
<gene>
    <name evidence="16" type="primary">cyoA-2</name>
    <name evidence="16" type="ORF">GCM10010082_02980</name>
</gene>
<evidence type="ECO:0000259" key="15">
    <source>
        <dbReference type="PROSITE" id="PS50999"/>
    </source>
</evidence>
<evidence type="ECO:0000256" key="2">
    <source>
        <dbReference type="ARBA" id="ARBA00007866"/>
    </source>
</evidence>
<keyword evidence="10" id="KW-0560">Oxidoreductase</keyword>
<keyword evidence="17" id="KW-1185">Reference proteome</keyword>
<feature type="region of interest" description="Disordered" evidence="12">
    <location>
        <begin position="314"/>
        <end position="347"/>
    </location>
</feature>
<evidence type="ECO:0000256" key="11">
    <source>
        <dbReference type="ARBA" id="ARBA00023136"/>
    </source>
</evidence>
<proteinExistence type="inferred from homology"/>
<dbReference type="Proteomes" id="UP000604243">
    <property type="component" value="Unassembled WGS sequence"/>
</dbReference>
<keyword evidence="3" id="KW-0813">Transport</keyword>
<evidence type="ECO:0000256" key="5">
    <source>
        <dbReference type="ARBA" id="ARBA00022660"/>
    </source>
</evidence>
<feature type="domain" description="Cytochrome oxidase subunit II transmembrane region profile" evidence="15">
    <location>
        <begin position="28"/>
        <end position="124"/>
    </location>
</feature>
<evidence type="ECO:0000256" key="8">
    <source>
        <dbReference type="ARBA" id="ARBA00022982"/>
    </source>
</evidence>
<keyword evidence="4" id="KW-1003">Cell membrane</keyword>
<evidence type="ECO:0000256" key="12">
    <source>
        <dbReference type="SAM" id="MobiDB-lite"/>
    </source>
</evidence>
<feature type="domain" description="Cytochrome oxidase subunit II copper A binding" evidence="14">
    <location>
        <begin position="130"/>
        <end position="242"/>
    </location>
</feature>
<keyword evidence="11 13" id="KW-0472">Membrane</keyword>
<dbReference type="InterPro" id="IPR011759">
    <property type="entry name" value="Cyt_c_oxidase_su2_TM_dom"/>
</dbReference>
<evidence type="ECO:0000256" key="4">
    <source>
        <dbReference type="ARBA" id="ARBA00022475"/>
    </source>
</evidence>
<dbReference type="PANTHER" id="PTHR22888:SF18">
    <property type="entry name" value="CYTOCHROME BO(3) UBIQUINOL OXIDASE SUBUNIT 2"/>
    <property type="match status" value="1"/>
</dbReference>
<dbReference type="EMBL" id="BMZM01000001">
    <property type="protein sequence ID" value="GHC15746.1"/>
    <property type="molecule type" value="Genomic_DNA"/>
</dbReference>
<evidence type="ECO:0000256" key="3">
    <source>
        <dbReference type="ARBA" id="ARBA00022448"/>
    </source>
</evidence>
<dbReference type="Gene3D" id="2.60.40.420">
    <property type="entry name" value="Cupredoxins - blue copper proteins"/>
    <property type="match status" value="1"/>
</dbReference>
<feature type="transmembrane region" description="Helical" evidence="13">
    <location>
        <begin position="93"/>
        <end position="114"/>
    </location>
</feature>
<evidence type="ECO:0000313" key="16">
    <source>
        <dbReference type="EMBL" id="GHC15746.1"/>
    </source>
</evidence>
<dbReference type="InterPro" id="IPR034227">
    <property type="entry name" value="CuRO_UO_II"/>
</dbReference>
<dbReference type="PROSITE" id="PS50857">
    <property type="entry name" value="COX2_CUA"/>
    <property type="match status" value="1"/>
</dbReference>
<dbReference type="InterPro" id="IPR002429">
    <property type="entry name" value="CcO_II-like_C"/>
</dbReference>
<dbReference type="Pfam" id="PF00116">
    <property type="entry name" value="COX2"/>
    <property type="match status" value="1"/>
</dbReference>
<dbReference type="PROSITE" id="PS51257">
    <property type="entry name" value="PROKAR_LIPOPROTEIN"/>
    <property type="match status" value="1"/>
</dbReference>
<feature type="compositionally biased region" description="Low complexity" evidence="12">
    <location>
        <begin position="330"/>
        <end position="339"/>
    </location>
</feature>
<keyword evidence="5" id="KW-0679">Respiratory chain</keyword>
<evidence type="ECO:0000256" key="10">
    <source>
        <dbReference type="ARBA" id="ARBA00023002"/>
    </source>
</evidence>
<keyword evidence="7" id="KW-0732">Signal</keyword>
<feature type="transmembrane region" description="Helical" evidence="13">
    <location>
        <begin position="49"/>
        <end position="73"/>
    </location>
</feature>
<dbReference type="PANTHER" id="PTHR22888">
    <property type="entry name" value="CYTOCHROME C OXIDASE, SUBUNIT II"/>
    <property type="match status" value="1"/>
</dbReference>
<accession>A0ABQ3FA91</accession>
<reference evidence="17" key="1">
    <citation type="journal article" date="2019" name="Int. J. Syst. Evol. Microbiol.">
        <title>The Global Catalogue of Microorganisms (GCM) 10K type strain sequencing project: providing services to taxonomists for standard genome sequencing and annotation.</title>
        <authorList>
            <consortium name="The Broad Institute Genomics Platform"/>
            <consortium name="The Broad Institute Genome Sequencing Center for Infectious Disease"/>
            <person name="Wu L."/>
            <person name="Ma J."/>
        </authorList>
    </citation>
    <scope>NUCLEOTIDE SEQUENCE [LARGE SCALE GENOMIC DNA]</scope>
    <source>
        <strain evidence="17">KCTC 42082</strain>
    </source>
</reference>
<dbReference type="CDD" id="cd04212">
    <property type="entry name" value="CuRO_UO_II"/>
    <property type="match status" value="1"/>
</dbReference>
<evidence type="ECO:0000256" key="13">
    <source>
        <dbReference type="SAM" id="Phobius"/>
    </source>
</evidence>
<comment type="similarity">
    <text evidence="2">Belongs to the cytochrome c oxidase subunit 2 family.</text>
</comment>
<name>A0ABQ3FA91_9GAMM</name>
<comment type="subcellular location">
    <subcellularLocation>
        <location evidence="1">Cell membrane</location>
        <topology evidence="1">Multi-pass membrane protein</topology>
    </subcellularLocation>
</comment>
<protein>
    <submittedName>
        <fullName evidence="16">Ubiquinol oxidase subunit 2</fullName>
    </submittedName>
</protein>